<dbReference type="InterPro" id="IPR035979">
    <property type="entry name" value="RBD_domain_sf"/>
</dbReference>
<evidence type="ECO:0000256" key="2">
    <source>
        <dbReference type="PROSITE-ProRule" id="PRU00176"/>
    </source>
</evidence>
<dbReference type="PROSITE" id="PS50102">
    <property type="entry name" value="RRM"/>
    <property type="match status" value="1"/>
</dbReference>
<evidence type="ECO:0000256" key="3">
    <source>
        <dbReference type="SAM" id="MobiDB-lite"/>
    </source>
</evidence>
<evidence type="ECO:0000256" key="1">
    <source>
        <dbReference type="ARBA" id="ARBA00022884"/>
    </source>
</evidence>
<evidence type="ECO:0000313" key="6">
    <source>
        <dbReference type="Proteomes" id="UP000092445"/>
    </source>
</evidence>
<reference evidence="5" key="2">
    <citation type="submission" date="2020-05" db="UniProtKB">
        <authorList>
            <consortium name="EnsemblMetazoa"/>
        </authorList>
    </citation>
    <scope>IDENTIFICATION</scope>
    <source>
        <strain evidence="5">IAEA</strain>
    </source>
</reference>
<organism evidence="5 6">
    <name type="scientific">Glossina pallidipes</name>
    <name type="common">Tsetse fly</name>
    <dbReference type="NCBI Taxonomy" id="7398"/>
    <lineage>
        <taxon>Eukaryota</taxon>
        <taxon>Metazoa</taxon>
        <taxon>Ecdysozoa</taxon>
        <taxon>Arthropoda</taxon>
        <taxon>Hexapoda</taxon>
        <taxon>Insecta</taxon>
        <taxon>Pterygota</taxon>
        <taxon>Neoptera</taxon>
        <taxon>Endopterygota</taxon>
        <taxon>Diptera</taxon>
        <taxon>Brachycera</taxon>
        <taxon>Muscomorpha</taxon>
        <taxon>Hippoboscoidea</taxon>
        <taxon>Glossinidae</taxon>
        <taxon>Glossina</taxon>
    </lineage>
</organism>
<dbReference type="Pfam" id="PF00076">
    <property type="entry name" value="RRM_1"/>
    <property type="match status" value="1"/>
</dbReference>
<name>A0A1A9ZLP3_GLOPL</name>
<dbReference type="AlphaFoldDB" id="A0A1A9ZLP3"/>
<proteinExistence type="predicted"/>
<dbReference type="VEuPathDB" id="VectorBase:GPAI018569"/>
<feature type="domain" description="RRM" evidence="4">
    <location>
        <begin position="24"/>
        <end position="64"/>
    </location>
</feature>
<dbReference type="Gene3D" id="3.30.70.330">
    <property type="match status" value="1"/>
</dbReference>
<dbReference type="SUPFAM" id="SSF54928">
    <property type="entry name" value="RNA-binding domain, RBD"/>
    <property type="match status" value="1"/>
</dbReference>
<dbReference type="Proteomes" id="UP000092445">
    <property type="component" value="Unassembled WGS sequence"/>
</dbReference>
<feature type="region of interest" description="Disordered" evidence="3">
    <location>
        <begin position="133"/>
        <end position="168"/>
    </location>
</feature>
<dbReference type="EnsemblMetazoa" id="GPAI018569-RA">
    <property type="protein sequence ID" value="GPAI018569-PA"/>
    <property type="gene ID" value="GPAI018569"/>
</dbReference>
<keyword evidence="1 2" id="KW-0694">RNA-binding</keyword>
<sequence>MGWKFRSANKRFDMLFHKGGPMAGQSRGYAFVTFSSSEGAATALDKLNGKPVLNRPIAIRLAKNDELERPKPKIKIPALGTGKREGKISKEEAIRAIEQKLKILENHADDDLELDQIGSSGGPQIPLIQKYQFNKDRDSSTNMTIQRRHYHHKLNAGPYTRHQRPKRR</sequence>
<evidence type="ECO:0000259" key="4">
    <source>
        <dbReference type="PROSITE" id="PS50102"/>
    </source>
</evidence>
<dbReference type="STRING" id="7398.A0A1A9ZLP3"/>
<protein>
    <recommendedName>
        <fullName evidence="4">RRM domain-containing protein</fullName>
    </recommendedName>
</protein>
<reference evidence="6" key="1">
    <citation type="submission" date="2014-03" db="EMBL/GenBank/DDBJ databases">
        <authorList>
            <person name="Aksoy S."/>
            <person name="Warren W."/>
            <person name="Wilson R.K."/>
        </authorList>
    </citation>
    <scope>NUCLEOTIDE SEQUENCE [LARGE SCALE GENOMIC DNA]</scope>
    <source>
        <strain evidence="6">IAEA</strain>
    </source>
</reference>
<accession>A0A1A9ZLP3</accession>
<dbReference type="InterPro" id="IPR000504">
    <property type="entry name" value="RRM_dom"/>
</dbReference>
<keyword evidence="6" id="KW-1185">Reference proteome</keyword>
<dbReference type="GO" id="GO:0003723">
    <property type="term" value="F:RNA binding"/>
    <property type="evidence" value="ECO:0007669"/>
    <property type="project" value="UniProtKB-UniRule"/>
</dbReference>
<evidence type="ECO:0000313" key="5">
    <source>
        <dbReference type="EnsemblMetazoa" id="GPAI018569-PA"/>
    </source>
</evidence>
<dbReference type="InterPro" id="IPR012677">
    <property type="entry name" value="Nucleotide-bd_a/b_plait_sf"/>
</dbReference>